<reference evidence="3 4" key="1">
    <citation type="journal article" date="2019" name="Genome Biol. Evol.">
        <title>Insights into the evolution of the New World diploid cottons (Gossypium, subgenus Houzingenia) based on genome sequencing.</title>
        <authorList>
            <person name="Grover C.E."/>
            <person name="Arick M.A. 2nd"/>
            <person name="Thrash A."/>
            <person name="Conover J.L."/>
            <person name="Sanders W.S."/>
            <person name="Peterson D.G."/>
            <person name="Frelichowski J.E."/>
            <person name="Scheffler J.A."/>
            <person name="Scheffler B.E."/>
            <person name="Wendel J.F."/>
        </authorList>
    </citation>
    <scope>NUCLEOTIDE SEQUENCE [LARGE SCALE GENOMIC DNA]</scope>
    <source>
        <strain evidence="3">27</strain>
        <tissue evidence="3">Leaf</tissue>
    </source>
</reference>
<dbReference type="Pfam" id="PF14796">
    <property type="entry name" value="AP3B1_C"/>
    <property type="match status" value="1"/>
</dbReference>
<name>A0A7J8SF14_GOSDV</name>
<evidence type="ECO:0000313" key="4">
    <source>
        <dbReference type="Proteomes" id="UP000593561"/>
    </source>
</evidence>
<dbReference type="EMBL" id="JABFAC010000009">
    <property type="protein sequence ID" value="MBA0624505.1"/>
    <property type="molecule type" value="Genomic_DNA"/>
</dbReference>
<proteinExistence type="predicted"/>
<sequence length="196" mass="21896">MSNKALESWLDEQPGSSNPGLPKQSQVRISSARISVGDVGKRVKQKSYSLLDPASGNGLKVDYSFSSEISSISRLLVCIEVFFKNCSSEIISEITLVDEESNRASSDDVPTLVPMESIVSLEPGQTTRRILQVRFHHHLLPLKLALYCDGKKLPIKLRPDIGYFVKPLPMDVEVFIDKESRLPGMFEYARRLVITS</sequence>
<gene>
    <name evidence="3" type="ORF">Godav_009854</name>
</gene>
<feature type="region of interest" description="Disordered" evidence="1">
    <location>
        <begin position="1"/>
        <end position="25"/>
    </location>
</feature>
<evidence type="ECO:0000259" key="2">
    <source>
        <dbReference type="SMART" id="SM01355"/>
    </source>
</evidence>
<dbReference type="InterPro" id="IPR029390">
    <property type="entry name" value="AP3B_C"/>
</dbReference>
<feature type="compositionally biased region" description="Polar residues" evidence="1">
    <location>
        <begin position="14"/>
        <end position="25"/>
    </location>
</feature>
<keyword evidence="4" id="KW-1185">Reference proteome</keyword>
<organism evidence="3 4">
    <name type="scientific">Gossypium davidsonii</name>
    <name type="common">Davidson's cotton</name>
    <name type="synonym">Gossypium klotzschianum subsp. davidsonii</name>
    <dbReference type="NCBI Taxonomy" id="34287"/>
    <lineage>
        <taxon>Eukaryota</taxon>
        <taxon>Viridiplantae</taxon>
        <taxon>Streptophyta</taxon>
        <taxon>Embryophyta</taxon>
        <taxon>Tracheophyta</taxon>
        <taxon>Spermatophyta</taxon>
        <taxon>Magnoliopsida</taxon>
        <taxon>eudicotyledons</taxon>
        <taxon>Gunneridae</taxon>
        <taxon>Pentapetalae</taxon>
        <taxon>rosids</taxon>
        <taxon>malvids</taxon>
        <taxon>Malvales</taxon>
        <taxon>Malvaceae</taxon>
        <taxon>Malvoideae</taxon>
        <taxon>Gossypium</taxon>
    </lineage>
</organism>
<dbReference type="SMART" id="SM01355">
    <property type="entry name" value="AP3B1_C"/>
    <property type="match status" value="1"/>
</dbReference>
<dbReference type="Proteomes" id="UP000593561">
    <property type="component" value="Unassembled WGS sequence"/>
</dbReference>
<dbReference type="AlphaFoldDB" id="A0A7J8SF14"/>
<feature type="domain" description="AP-3 complex subunit beta C-terminal" evidence="2">
    <location>
        <begin position="2"/>
        <end position="140"/>
    </location>
</feature>
<comment type="caution">
    <text evidence="3">The sequence shown here is derived from an EMBL/GenBank/DDBJ whole genome shotgun (WGS) entry which is preliminary data.</text>
</comment>
<protein>
    <recommendedName>
        <fullName evidence="2">AP-3 complex subunit beta C-terminal domain-containing protein</fullName>
    </recommendedName>
</protein>
<accession>A0A7J8SF14</accession>
<evidence type="ECO:0000256" key="1">
    <source>
        <dbReference type="SAM" id="MobiDB-lite"/>
    </source>
</evidence>
<evidence type="ECO:0000313" key="3">
    <source>
        <dbReference type="EMBL" id="MBA0624505.1"/>
    </source>
</evidence>